<comment type="caution">
    <text evidence="2">The sequence shown here is derived from an EMBL/GenBank/DDBJ whole genome shotgun (WGS) entry which is preliminary data.</text>
</comment>
<dbReference type="EMBL" id="JAOF01000001">
    <property type="protein sequence ID" value="EUA49404.1"/>
    <property type="molecule type" value="Genomic_DNA"/>
</dbReference>
<evidence type="ECO:0000313" key="2">
    <source>
        <dbReference type="EMBL" id="EUA49404.1"/>
    </source>
</evidence>
<protein>
    <submittedName>
        <fullName evidence="2">Uncharacterized protein</fullName>
    </submittedName>
</protein>
<evidence type="ECO:0000313" key="3">
    <source>
        <dbReference type="Proteomes" id="UP000020103"/>
    </source>
</evidence>
<dbReference type="AlphaFoldDB" id="A0A829QB91"/>
<accession>A0A829QB91</accession>
<proteinExistence type="predicted"/>
<gene>
    <name evidence="2" type="ORF">I543_2988</name>
</gene>
<feature type="compositionally biased region" description="Low complexity" evidence="1">
    <location>
        <begin position="15"/>
        <end position="30"/>
    </location>
</feature>
<dbReference type="Proteomes" id="UP000020103">
    <property type="component" value="Unassembled WGS sequence"/>
</dbReference>
<sequence length="39" mass="3583">MAFDIFEHAMTAASLSPAGTSSGAAPASALTGGGVATTG</sequence>
<evidence type="ECO:0000256" key="1">
    <source>
        <dbReference type="SAM" id="MobiDB-lite"/>
    </source>
</evidence>
<feature type="region of interest" description="Disordered" evidence="1">
    <location>
        <begin position="15"/>
        <end position="39"/>
    </location>
</feature>
<reference evidence="2 3" key="1">
    <citation type="submission" date="2013-12" db="EMBL/GenBank/DDBJ databases">
        <authorList>
            <person name="Madinger N."/>
            <person name="Lenaerts A."/>
            <person name="Ordway D."/>
            <person name="DeGroote M.A."/>
            <person name="Parker T."/>
            <person name="Sizemore C."/>
            <person name="Tallon L.J."/>
            <person name="Sadzewicz L.K."/>
            <person name="Sengamalay N."/>
            <person name="Fraser C.M."/>
            <person name="Hine E."/>
            <person name="Shefchek K.A."/>
            <person name="Das S.P."/>
            <person name="Tettelin H."/>
        </authorList>
    </citation>
    <scope>NUCLEOTIDE SEQUENCE [LARGE SCALE GENOMIC DNA]</scope>
    <source>
        <strain evidence="2 3">21</strain>
    </source>
</reference>
<name>A0A829QB91_9MYCO</name>
<organism evidence="2 3">
    <name type="scientific">Mycobacteroides abscessus 21</name>
    <dbReference type="NCBI Taxonomy" id="1299324"/>
    <lineage>
        <taxon>Bacteria</taxon>
        <taxon>Bacillati</taxon>
        <taxon>Actinomycetota</taxon>
        <taxon>Actinomycetes</taxon>
        <taxon>Mycobacteriales</taxon>
        <taxon>Mycobacteriaceae</taxon>
        <taxon>Mycobacteroides</taxon>
        <taxon>Mycobacteroides abscessus</taxon>
    </lineage>
</organism>